<sequence>MEEESVEGSEVTQGGESDIEENVIDVKPMETVRKAAKEAERRKWQKIRKGQDLKPLKTALMLKHTTIEGWPNRETHKPNQRDNDGGRPSKHSSALAGMQERVKEKSRRPKNWRLRKGRHDQHQKTGAQGQVKKVLT</sequence>
<evidence type="ECO:0000313" key="2">
    <source>
        <dbReference type="EMBL" id="KAJ1101315.1"/>
    </source>
</evidence>
<reference evidence="2" key="1">
    <citation type="journal article" date="2022" name="bioRxiv">
        <title>Sequencing and chromosome-scale assembly of the giantPleurodeles waltlgenome.</title>
        <authorList>
            <person name="Brown T."/>
            <person name="Elewa A."/>
            <person name="Iarovenko S."/>
            <person name="Subramanian E."/>
            <person name="Araus A.J."/>
            <person name="Petzold A."/>
            <person name="Susuki M."/>
            <person name="Suzuki K.-i.T."/>
            <person name="Hayashi T."/>
            <person name="Toyoda A."/>
            <person name="Oliveira C."/>
            <person name="Osipova E."/>
            <person name="Leigh N.D."/>
            <person name="Simon A."/>
            <person name="Yun M.H."/>
        </authorList>
    </citation>
    <scope>NUCLEOTIDE SEQUENCE</scope>
    <source>
        <strain evidence="2">20211129_DDA</strain>
        <tissue evidence="2">Liver</tissue>
    </source>
</reference>
<feature type="compositionally biased region" description="Basic and acidic residues" evidence="1">
    <location>
        <begin position="27"/>
        <end position="42"/>
    </location>
</feature>
<evidence type="ECO:0000256" key="1">
    <source>
        <dbReference type="SAM" id="MobiDB-lite"/>
    </source>
</evidence>
<dbReference type="Proteomes" id="UP001066276">
    <property type="component" value="Chromosome 10"/>
</dbReference>
<evidence type="ECO:0000313" key="3">
    <source>
        <dbReference type="Proteomes" id="UP001066276"/>
    </source>
</evidence>
<dbReference type="EMBL" id="JANPWB010000014">
    <property type="protein sequence ID" value="KAJ1101315.1"/>
    <property type="molecule type" value="Genomic_DNA"/>
</dbReference>
<accession>A0AAV7MM56</accession>
<feature type="compositionally biased region" description="Basic and acidic residues" evidence="1">
    <location>
        <begin position="71"/>
        <end position="87"/>
    </location>
</feature>
<name>A0AAV7MM56_PLEWA</name>
<gene>
    <name evidence="2" type="ORF">NDU88_006385</name>
</gene>
<organism evidence="2 3">
    <name type="scientific">Pleurodeles waltl</name>
    <name type="common">Iberian ribbed newt</name>
    <dbReference type="NCBI Taxonomy" id="8319"/>
    <lineage>
        <taxon>Eukaryota</taxon>
        <taxon>Metazoa</taxon>
        <taxon>Chordata</taxon>
        <taxon>Craniata</taxon>
        <taxon>Vertebrata</taxon>
        <taxon>Euteleostomi</taxon>
        <taxon>Amphibia</taxon>
        <taxon>Batrachia</taxon>
        <taxon>Caudata</taxon>
        <taxon>Salamandroidea</taxon>
        <taxon>Salamandridae</taxon>
        <taxon>Pleurodelinae</taxon>
        <taxon>Pleurodeles</taxon>
    </lineage>
</organism>
<dbReference type="AlphaFoldDB" id="A0AAV7MM56"/>
<keyword evidence="3" id="KW-1185">Reference proteome</keyword>
<protein>
    <submittedName>
        <fullName evidence="2">Uncharacterized protein</fullName>
    </submittedName>
</protein>
<proteinExistence type="predicted"/>
<feature type="compositionally biased region" description="Basic residues" evidence="1">
    <location>
        <begin position="104"/>
        <end position="121"/>
    </location>
</feature>
<feature type="region of interest" description="Disordered" evidence="1">
    <location>
        <begin position="1"/>
        <end position="136"/>
    </location>
</feature>
<comment type="caution">
    <text evidence="2">The sequence shown here is derived from an EMBL/GenBank/DDBJ whole genome shotgun (WGS) entry which is preliminary data.</text>
</comment>